<feature type="binding site" evidence="8">
    <location>
        <position position="59"/>
    </location>
    <ligand>
        <name>S-adenosyl-L-methionine</name>
        <dbReference type="ChEBI" id="CHEBI:59789"/>
    </ligand>
</feature>
<dbReference type="PANTHER" id="PTHR10920:SF13">
    <property type="entry name" value="PRE-RRNA 2'-O-RIBOSE RNA METHYLTRANSFERASE FTSJ3"/>
    <property type="match status" value="1"/>
</dbReference>
<evidence type="ECO:0000256" key="4">
    <source>
        <dbReference type="ARBA" id="ARBA00022603"/>
    </source>
</evidence>
<keyword evidence="8" id="KW-0175">Coiled coil</keyword>
<dbReference type="STRING" id="39966.A0A369K509"/>
<feature type="region of interest" description="Disordered" evidence="9">
    <location>
        <begin position="619"/>
        <end position="680"/>
    </location>
</feature>
<evidence type="ECO:0000256" key="9">
    <source>
        <dbReference type="SAM" id="MobiDB-lite"/>
    </source>
</evidence>
<evidence type="ECO:0000256" key="7">
    <source>
        <dbReference type="ARBA" id="ARBA00023242"/>
    </source>
</evidence>
<dbReference type="InterPro" id="IPR029063">
    <property type="entry name" value="SAM-dependent_MTases_sf"/>
</dbReference>
<feature type="domain" description="DUF3381" evidence="12">
    <location>
        <begin position="244"/>
        <end position="395"/>
    </location>
</feature>
<dbReference type="GO" id="GO:0005730">
    <property type="term" value="C:nucleolus"/>
    <property type="evidence" value="ECO:0007669"/>
    <property type="project" value="UniProtKB-SubCell"/>
</dbReference>
<evidence type="ECO:0000256" key="6">
    <source>
        <dbReference type="ARBA" id="ARBA00022691"/>
    </source>
</evidence>
<feature type="compositionally biased region" description="Basic and acidic residues" evidence="9">
    <location>
        <begin position="802"/>
        <end position="815"/>
    </location>
</feature>
<feature type="region of interest" description="Disordered" evidence="9">
    <location>
        <begin position="503"/>
        <end position="606"/>
    </location>
</feature>
<evidence type="ECO:0000256" key="2">
    <source>
        <dbReference type="ARBA" id="ARBA00022517"/>
    </source>
</evidence>
<keyword evidence="3 8" id="KW-0698">rRNA processing</keyword>
<proteinExistence type="inferred from homology"/>
<dbReference type="OrthoDB" id="1287559at2759"/>
<comment type="subcellular location">
    <subcellularLocation>
        <location evidence="1 8">Nucleus</location>
        <location evidence="1 8">Nucleolus</location>
    </subcellularLocation>
</comment>
<feature type="domain" description="Ribosomal RNA methyltransferase SPB1-like C-terminal" evidence="11">
    <location>
        <begin position="653"/>
        <end position="871"/>
    </location>
</feature>
<dbReference type="GO" id="GO:0000466">
    <property type="term" value="P:maturation of 5.8S rRNA from tricistronic rRNA transcript (SSU-rRNA, 5.8S rRNA, LSU-rRNA)"/>
    <property type="evidence" value="ECO:0007669"/>
    <property type="project" value="TreeGrafter"/>
</dbReference>
<dbReference type="PANTHER" id="PTHR10920">
    <property type="entry name" value="RIBOSOMAL RNA METHYLTRANSFERASE"/>
    <property type="match status" value="1"/>
</dbReference>
<sequence length="879" mass="98468">MGKVQKKTGKGRLDKYYKLAKEQGYRARSAFKLIQLNKKYAFLENARCTIDLCAAPGGWLQVASKYMPVNSVIIGVDLVPIKPIPRVVTFASDITTPQCRNLIRGELKDWKADVVLHDGAPNVGTAWIQDAYSQSELVLMSLKLAVEFLAKGGTFVTKVFRSVDYNNLIWVFNQLFGKVEATKPPSSRNVSAEIFVVCRDFLAPKVIDPKFLDPRHVFKDVATAEHAVDKGSSANNAQANVFQPEKKRRHRDGYADGDYTLHKTLSSAEFVRGPDPIAVLGTVNKISFTTEEEKEWLAMDITSPDIKANCDDLKVLGKGDFKALLKWRLALREELGLDNKTKDTEELTETVEITEEVDEEQQISEELERLNAEAAARTKRDRRRANEVKQRTIQRMQLQMTAPLDIGLEQMDMSLGGQDDIFDLGGTERSLQKQGGIATLIGEDGDLAEDSDEEEPEAENDEVLDSDEERERKMQGLEAELDGLYDAYQDRMRERDAKFKVMEARRNNSEREEWSGIQAKAGSDDGDASGEEGGWDKMQQAKDLGDSSADDSSDDENDSVVGNEVSAGSKRTRDARRDPSTSQVSKRARLITKLEEPKSSASVSKAAQVWFSQDVFAGLDGIDGVDEDDDDTAVEDEDMAVDEEEQWKDSASEGEDDFEVVPREPDDDVNMWNPEDENEDEVKQAKIQKLGLITPEAVTIAQQLVNRQITKTQLINDGFNRYSLNSKDGLPSWFLDDESKFYKPNLPITKEAVAALREKQRALDARPIKKVAEAKARKKFKAHQRLEKALKKAEGVNATADMSEREKAQQIEKVMRKGLSSGTKAKKDIKVVVAKGAHKGVKGRPKGVKGRYTMVDSRMKKELRAKKRVEKANKKRKKS</sequence>
<dbReference type="SUPFAM" id="SSF53335">
    <property type="entry name" value="S-adenosyl-L-methionine-dependent methyltransferases"/>
    <property type="match status" value="1"/>
</dbReference>
<feature type="region of interest" description="Disordered" evidence="9">
    <location>
        <begin position="442"/>
        <end position="487"/>
    </location>
</feature>
<keyword evidence="7 8" id="KW-0539">Nucleus</keyword>
<comment type="similarity">
    <text evidence="8">Belongs to the class I-like SAM-binding methyltransferase superfamily. RNA methyltransferase RlmE family. SPB1 subfamily.</text>
</comment>
<dbReference type="Pfam" id="PF07780">
    <property type="entry name" value="Spb1_C"/>
    <property type="match status" value="1"/>
</dbReference>
<evidence type="ECO:0000313" key="14">
    <source>
        <dbReference type="Proteomes" id="UP000076154"/>
    </source>
</evidence>
<dbReference type="Gene3D" id="3.40.50.150">
    <property type="entry name" value="Vaccinia Virus protein VP39"/>
    <property type="match status" value="1"/>
</dbReference>
<dbReference type="InterPro" id="IPR028589">
    <property type="entry name" value="SPB1-like"/>
</dbReference>
<comment type="caution">
    <text evidence="13">The sequence shown here is derived from an EMBL/GenBank/DDBJ whole genome shotgun (WGS) entry which is preliminary data.</text>
</comment>
<feature type="compositionally biased region" description="Basic residues" evidence="9">
    <location>
        <begin position="836"/>
        <end position="849"/>
    </location>
</feature>
<evidence type="ECO:0000256" key="1">
    <source>
        <dbReference type="ARBA" id="ARBA00004604"/>
    </source>
</evidence>
<evidence type="ECO:0000259" key="11">
    <source>
        <dbReference type="Pfam" id="PF07780"/>
    </source>
</evidence>
<dbReference type="InterPro" id="IPR024576">
    <property type="entry name" value="rRNA_MeTfrase_Spb1_DUF3381"/>
</dbReference>
<dbReference type="HAMAP" id="MF_01547">
    <property type="entry name" value="RNA_methyltr_E"/>
    <property type="match status" value="1"/>
</dbReference>
<evidence type="ECO:0000256" key="5">
    <source>
        <dbReference type="ARBA" id="ARBA00022679"/>
    </source>
</evidence>
<dbReference type="GO" id="GO:0030687">
    <property type="term" value="C:preribosome, large subunit precursor"/>
    <property type="evidence" value="ECO:0007669"/>
    <property type="project" value="TreeGrafter"/>
</dbReference>
<dbReference type="InterPro" id="IPR002877">
    <property type="entry name" value="RNA_MeTrfase_FtsJ_dom"/>
</dbReference>
<dbReference type="Pfam" id="PF11861">
    <property type="entry name" value="DUF3381"/>
    <property type="match status" value="1"/>
</dbReference>
<evidence type="ECO:0000256" key="8">
    <source>
        <dbReference type="HAMAP-Rule" id="MF_03163"/>
    </source>
</evidence>
<keyword evidence="14" id="KW-1185">Reference proteome</keyword>
<dbReference type="InParanoid" id="A0A369K509"/>
<keyword evidence="2 8" id="KW-0690">Ribosome biogenesis</keyword>
<feature type="binding site" evidence="8">
    <location>
        <position position="93"/>
    </location>
    <ligand>
        <name>S-adenosyl-L-methionine</name>
        <dbReference type="ChEBI" id="CHEBI:59789"/>
    </ligand>
</feature>
<dbReference type="Proteomes" id="UP000076154">
    <property type="component" value="Unassembled WGS sequence"/>
</dbReference>
<feature type="compositionally biased region" description="Acidic residues" evidence="9">
    <location>
        <begin position="548"/>
        <end position="558"/>
    </location>
</feature>
<evidence type="ECO:0000259" key="12">
    <source>
        <dbReference type="Pfam" id="PF11861"/>
    </source>
</evidence>
<gene>
    <name evidence="13" type="primary">SPB1</name>
    <name evidence="13" type="ORF">Hypma_015423</name>
</gene>
<feature type="domain" description="Ribosomal RNA methyltransferase FtsJ" evidence="10">
    <location>
        <begin position="25"/>
        <end position="201"/>
    </location>
</feature>
<dbReference type="InterPro" id="IPR012920">
    <property type="entry name" value="rRNA_MeTfrase_SPB1-like_C"/>
</dbReference>
<feature type="compositionally biased region" description="Basic and acidic residues" evidence="9">
    <location>
        <begin position="503"/>
        <end position="514"/>
    </location>
</feature>
<feature type="region of interest" description="Disordered" evidence="9">
    <location>
        <begin position="793"/>
        <end position="820"/>
    </location>
</feature>
<dbReference type="AlphaFoldDB" id="A0A369K509"/>
<feature type="compositionally biased region" description="Basic residues" evidence="9">
    <location>
        <begin position="863"/>
        <end position="879"/>
    </location>
</feature>
<dbReference type="GO" id="GO:0016435">
    <property type="term" value="F:rRNA (guanine) methyltransferase activity"/>
    <property type="evidence" value="ECO:0007669"/>
    <property type="project" value="TreeGrafter"/>
</dbReference>
<dbReference type="InterPro" id="IPR015507">
    <property type="entry name" value="rRNA-MeTfrase_E"/>
</dbReference>
<evidence type="ECO:0000256" key="3">
    <source>
        <dbReference type="ARBA" id="ARBA00022552"/>
    </source>
</evidence>
<dbReference type="GO" id="GO:0000463">
    <property type="term" value="P:maturation of LSU-rRNA from tricistronic rRNA transcript (SSU-rRNA, 5.8S rRNA, LSU-rRNA)"/>
    <property type="evidence" value="ECO:0007669"/>
    <property type="project" value="TreeGrafter"/>
</dbReference>
<dbReference type="Pfam" id="PF01728">
    <property type="entry name" value="FtsJ"/>
    <property type="match status" value="1"/>
</dbReference>
<organism evidence="13 14">
    <name type="scientific">Hypsizygus marmoreus</name>
    <name type="common">White beech mushroom</name>
    <name type="synonym">Agaricus marmoreus</name>
    <dbReference type="NCBI Taxonomy" id="39966"/>
    <lineage>
        <taxon>Eukaryota</taxon>
        <taxon>Fungi</taxon>
        <taxon>Dikarya</taxon>
        <taxon>Basidiomycota</taxon>
        <taxon>Agaricomycotina</taxon>
        <taxon>Agaricomycetes</taxon>
        <taxon>Agaricomycetidae</taxon>
        <taxon>Agaricales</taxon>
        <taxon>Tricholomatineae</taxon>
        <taxon>Lyophyllaceae</taxon>
        <taxon>Hypsizygus</taxon>
    </lineage>
</organism>
<protein>
    <submittedName>
        <fullName evidence="13">AdoMet-dependent rRNA methyltransferase SPB1</fullName>
    </submittedName>
</protein>
<name>A0A369K509_HYPMA</name>
<keyword evidence="4 8" id="KW-0489">Methyltransferase</keyword>
<dbReference type="GO" id="GO:0008650">
    <property type="term" value="F:rRNA (uridine-2'-O-)-methyltransferase activity"/>
    <property type="evidence" value="ECO:0007669"/>
    <property type="project" value="TreeGrafter"/>
</dbReference>
<feature type="binding site" evidence="8">
    <location>
        <position position="57"/>
    </location>
    <ligand>
        <name>S-adenosyl-L-methionine</name>
        <dbReference type="ChEBI" id="CHEBI:59789"/>
    </ligand>
</feature>
<keyword evidence="6 8" id="KW-0949">S-adenosyl-L-methionine</keyword>
<dbReference type="FunCoup" id="A0A369K509">
    <property type="interactions" value="607"/>
</dbReference>
<dbReference type="EMBL" id="LUEZ02000010">
    <property type="protein sequence ID" value="RDB28580.1"/>
    <property type="molecule type" value="Genomic_DNA"/>
</dbReference>
<feature type="active site" description="Proton acceptor" evidence="8">
    <location>
        <position position="158"/>
    </location>
</feature>
<feature type="compositionally biased region" description="Acidic residues" evidence="9">
    <location>
        <begin position="443"/>
        <end position="468"/>
    </location>
</feature>
<reference evidence="13" key="1">
    <citation type="submission" date="2018-04" db="EMBL/GenBank/DDBJ databases">
        <title>Whole genome sequencing of Hypsizygus marmoreus.</title>
        <authorList>
            <person name="Choi I.-G."/>
            <person name="Min B."/>
            <person name="Kim J.-G."/>
            <person name="Kim S."/>
            <person name="Oh Y.-L."/>
            <person name="Kong W.-S."/>
            <person name="Park H."/>
            <person name="Jeong J."/>
            <person name="Song E.-S."/>
        </authorList>
    </citation>
    <scope>NUCLEOTIDE SEQUENCE [LARGE SCALE GENOMIC DNA]</scope>
    <source>
        <strain evidence="13">51987-8</strain>
    </source>
</reference>
<feature type="binding site" evidence="8">
    <location>
        <position position="77"/>
    </location>
    <ligand>
        <name>S-adenosyl-L-methionine</name>
        <dbReference type="ChEBI" id="CHEBI:59789"/>
    </ligand>
</feature>
<keyword evidence="5 8" id="KW-0808">Transferase</keyword>
<feature type="region of interest" description="Disordered" evidence="9">
    <location>
        <begin position="836"/>
        <end position="879"/>
    </location>
</feature>
<dbReference type="InterPro" id="IPR050082">
    <property type="entry name" value="RNA_methyltr_RlmE"/>
</dbReference>
<feature type="binding site" evidence="8">
    <location>
        <position position="118"/>
    </location>
    <ligand>
        <name>S-adenosyl-L-methionine</name>
        <dbReference type="ChEBI" id="CHEBI:59789"/>
    </ligand>
</feature>
<evidence type="ECO:0000313" key="13">
    <source>
        <dbReference type="EMBL" id="RDB28580.1"/>
    </source>
</evidence>
<accession>A0A369K509</accession>
<dbReference type="FunFam" id="3.40.50.150:FF:000004">
    <property type="entry name" value="AdoMet-dependent rRNA methyltransferase SPB1"/>
    <property type="match status" value="1"/>
</dbReference>
<feature type="coiled-coil region" evidence="8">
    <location>
        <begin position="353"/>
        <end position="380"/>
    </location>
</feature>
<dbReference type="HAMAP" id="MF_03163">
    <property type="entry name" value="RNA_methyltr_E_SPB1"/>
    <property type="match status" value="1"/>
</dbReference>
<feature type="compositionally biased region" description="Acidic residues" evidence="9">
    <location>
        <begin position="623"/>
        <end position="680"/>
    </location>
</feature>
<evidence type="ECO:0000259" key="10">
    <source>
        <dbReference type="Pfam" id="PF01728"/>
    </source>
</evidence>